<dbReference type="PROSITE" id="PS51918">
    <property type="entry name" value="RADICAL_SAM"/>
    <property type="match status" value="1"/>
</dbReference>
<dbReference type="SUPFAM" id="SSF102114">
    <property type="entry name" value="Radical SAM enzymes"/>
    <property type="match status" value="1"/>
</dbReference>
<dbReference type="Gene3D" id="3.20.20.70">
    <property type="entry name" value="Aldolase class I"/>
    <property type="match status" value="1"/>
</dbReference>
<gene>
    <name evidence="7" type="ORF">HA331_05390</name>
</gene>
<dbReference type="SMART" id="SM00729">
    <property type="entry name" value="Elp3"/>
    <property type="match status" value="1"/>
</dbReference>
<dbReference type="GeneID" id="1444124"/>
<evidence type="ECO:0000256" key="2">
    <source>
        <dbReference type="ARBA" id="ARBA00022691"/>
    </source>
</evidence>
<keyword evidence="3" id="KW-0479">Metal-binding</keyword>
<dbReference type="SFLD" id="SFLDG01098">
    <property type="entry name" value="Uncharacterised_Radical_SAM_Su"/>
    <property type="match status" value="1"/>
</dbReference>
<keyword evidence="1" id="KW-0004">4Fe-4S</keyword>
<dbReference type="OMA" id="CNRPFYN"/>
<dbReference type="PANTHER" id="PTHR22976:SF2">
    <property type="entry name" value="BIOTIN SYNTHASE, MITOCHONDRIAL"/>
    <property type="match status" value="1"/>
</dbReference>
<dbReference type="SFLD" id="SFLDS00029">
    <property type="entry name" value="Radical_SAM"/>
    <property type="match status" value="1"/>
</dbReference>
<dbReference type="RefSeq" id="WP_010884337.1">
    <property type="nucleotide sequence ID" value="NZ_DUJN01000004.1"/>
</dbReference>
<proteinExistence type="predicted"/>
<dbReference type="CDD" id="cd01335">
    <property type="entry name" value="Radical_SAM"/>
    <property type="match status" value="1"/>
</dbReference>
<evidence type="ECO:0000256" key="5">
    <source>
        <dbReference type="ARBA" id="ARBA00023014"/>
    </source>
</evidence>
<dbReference type="AlphaFoldDB" id="A0A832SYW9"/>
<evidence type="ECO:0000313" key="7">
    <source>
        <dbReference type="EMBL" id="HII61172.1"/>
    </source>
</evidence>
<evidence type="ECO:0000259" key="6">
    <source>
        <dbReference type="PROSITE" id="PS51918"/>
    </source>
</evidence>
<dbReference type="GO" id="GO:0009102">
    <property type="term" value="P:biotin biosynthetic process"/>
    <property type="evidence" value="ECO:0007669"/>
    <property type="project" value="InterPro"/>
</dbReference>
<dbReference type="Proteomes" id="UP000617544">
    <property type="component" value="Unassembled WGS sequence"/>
</dbReference>
<comment type="caution">
    <text evidence="7">The sequence shown here is derived from an EMBL/GenBank/DDBJ whole genome shotgun (WGS) entry which is preliminary data.</text>
</comment>
<organism evidence="7 8">
    <name type="scientific">Pyrococcus horikoshii</name>
    <dbReference type="NCBI Taxonomy" id="53953"/>
    <lineage>
        <taxon>Archaea</taxon>
        <taxon>Methanobacteriati</taxon>
        <taxon>Methanobacteriota</taxon>
        <taxon>Thermococci</taxon>
        <taxon>Thermococcales</taxon>
        <taxon>Thermococcaceae</taxon>
        <taxon>Pyrococcus</taxon>
    </lineage>
</organism>
<keyword evidence="5" id="KW-0411">Iron-sulfur</keyword>
<dbReference type="InterPro" id="IPR007197">
    <property type="entry name" value="rSAM"/>
</dbReference>
<protein>
    <submittedName>
        <fullName evidence="7">Radical SAM protein</fullName>
    </submittedName>
</protein>
<keyword evidence="4" id="KW-0408">Iron</keyword>
<reference evidence="7" key="1">
    <citation type="journal article" date="2020" name="bioRxiv">
        <title>A rank-normalized archaeal taxonomy based on genome phylogeny resolves widespread incomplete and uneven classifications.</title>
        <authorList>
            <person name="Rinke C."/>
            <person name="Chuvochina M."/>
            <person name="Mussig A.J."/>
            <person name="Chaumeil P.-A."/>
            <person name="Waite D.W."/>
            <person name="Whitman W.B."/>
            <person name="Parks D.H."/>
            <person name="Hugenholtz P."/>
        </authorList>
    </citation>
    <scope>NUCLEOTIDE SEQUENCE</scope>
    <source>
        <strain evidence="7">UBA8834</strain>
    </source>
</reference>
<accession>A0A832SYW9</accession>
<dbReference type="InterPro" id="IPR006638">
    <property type="entry name" value="Elp3/MiaA/NifB-like_rSAM"/>
</dbReference>
<dbReference type="GO" id="GO:0046872">
    <property type="term" value="F:metal ion binding"/>
    <property type="evidence" value="ECO:0007669"/>
    <property type="project" value="UniProtKB-KW"/>
</dbReference>
<dbReference type="InterPro" id="IPR058240">
    <property type="entry name" value="rSAM_sf"/>
</dbReference>
<dbReference type="GO" id="GO:0051539">
    <property type="term" value="F:4 iron, 4 sulfur cluster binding"/>
    <property type="evidence" value="ECO:0007669"/>
    <property type="project" value="UniProtKB-KW"/>
</dbReference>
<evidence type="ECO:0000256" key="1">
    <source>
        <dbReference type="ARBA" id="ARBA00022485"/>
    </source>
</evidence>
<evidence type="ECO:0000313" key="8">
    <source>
        <dbReference type="Proteomes" id="UP000617544"/>
    </source>
</evidence>
<name>A0A832SYW9_PYRHR</name>
<dbReference type="GO" id="GO:0004076">
    <property type="term" value="F:biotin synthase activity"/>
    <property type="evidence" value="ECO:0007669"/>
    <property type="project" value="InterPro"/>
</dbReference>
<dbReference type="InterPro" id="IPR013785">
    <property type="entry name" value="Aldolase_TIM"/>
</dbReference>
<feature type="domain" description="Radical SAM core" evidence="6">
    <location>
        <begin position="21"/>
        <end position="248"/>
    </location>
</feature>
<keyword evidence="2" id="KW-0949">S-adenosyl-L-methionine</keyword>
<dbReference type="Pfam" id="PF04055">
    <property type="entry name" value="Radical_SAM"/>
    <property type="match status" value="1"/>
</dbReference>
<evidence type="ECO:0000256" key="4">
    <source>
        <dbReference type="ARBA" id="ARBA00023004"/>
    </source>
</evidence>
<dbReference type="EMBL" id="DUJN01000004">
    <property type="protein sequence ID" value="HII61172.1"/>
    <property type="molecule type" value="Genomic_DNA"/>
</dbReference>
<sequence>MKIRVSYGTAVAMGLIRAKIVVKPTTAYLMTYHDGKCINDCKFCAQARSSKANLKMLSRISWPAFNIEDVIKNFHNGSFKRVCLQTIDYPGLIDDIWGILERLSVLKTPISISITPVSKDILMEFKKFGVDYIGIGLDAASEEIYRNVKISRHSWDDMWMFLEDVVSVFGRGRGVVHIIVGLGEKDRDLIETIFRVYKKGGIVSLFAFTPLKGTQMENYPPPSIERYRKIQAAHYLIRTGKVEFSDFEFDERGNLIHLPSYDIPPSAFITYGCPWCNRPYYNERPGREPYNYPSLEMARNDFEKIKRELFL</sequence>
<dbReference type="PANTHER" id="PTHR22976">
    <property type="entry name" value="BIOTIN SYNTHASE"/>
    <property type="match status" value="1"/>
</dbReference>
<dbReference type="InterPro" id="IPR002684">
    <property type="entry name" value="Biotin_synth/BioAB"/>
</dbReference>
<evidence type="ECO:0000256" key="3">
    <source>
        <dbReference type="ARBA" id="ARBA00022723"/>
    </source>
</evidence>
<dbReference type="GO" id="GO:0051537">
    <property type="term" value="F:2 iron, 2 sulfur cluster binding"/>
    <property type="evidence" value="ECO:0007669"/>
    <property type="project" value="TreeGrafter"/>
</dbReference>